<evidence type="ECO:0008006" key="3">
    <source>
        <dbReference type="Google" id="ProtNLM"/>
    </source>
</evidence>
<dbReference type="SUPFAM" id="SSF52540">
    <property type="entry name" value="P-loop containing nucleoside triphosphate hydrolases"/>
    <property type="match status" value="1"/>
</dbReference>
<dbReference type="KEGG" id="kim:G3T16_20630"/>
<organism evidence="1 2">
    <name type="scientific">Kineobactrum salinum</name>
    <dbReference type="NCBI Taxonomy" id="2708301"/>
    <lineage>
        <taxon>Bacteria</taxon>
        <taxon>Pseudomonadati</taxon>
        <taxon>Pseudomonadota</taxon>
        <taxon>Gammaproteobacteria</taxon>
        <taxon>Cellvibrionales</taxon>
        <taxon>Halieaceae</taxon>
        <taxon>Kineobactrum</taxon>
    </lineage>
</organism>
<dbReference type="AlphaFoldDB" id="A0A6C0UBI5"/>
<accession>A0A6C0UBI5</accession>
<evidence type="ECO:0000313" key="1">
    <source>
        <dbReference type="EMBL" id="QIB67434.1"/>
    </source>
</evidence>
<dbReference type="InterPro" id="IPR027417">
    <property type="entry name" value="P-loop_NTPase"/>
</dbReference>
<sequence length="437" mass="48813">MPSLYDSSTLQRFIAAGYILLTPNQRLARRLRVECGEAGNGQEQLQDADLLPIHALETWLQERWQKAVQQGLLDSQTLLSSGQAEELWRQVIAADQSRQGGYDLLQPGAAAKLAARARDTLLRWDIKLQDPAVHQLFQFDEDCATFLRWCEAFTVRLQRQRLATAADALQQLAGLEHESATGPRLALLEFDTLPPLYRRCLRTQAASLEHMDAESVVAECRLLRCEDARAELAAVARWAAELARERPTASIGIVLADTGRERAALDYLLRREFDCLGKRYHSLPVNFSAGTPLAQVPLVRDALQVLALESDGIAVAALGPLLQSRFLVLPDRDSAAQLQLLAHCHDLLRETLSLQQLLAEIEEGRPQWRELGLVQILRQLRALGTGGGRRLPSAWAELLQRRLEGWQWPGRGWTHWNSSNWNSGGSCCSTTPASTCW</sequence>
<reference evidence="1 2" key="1">
    <citation type="submission" date="2020-02" db="EMBL/GenBank/DDBJ databases">
        <title>Genome sequencing for Kineobactrum sp. M2.</title>
        <authorList>
            <person name="Park S.-J."/>
        </authorList>
    </citation>
    <scope>NUCLEOTIDE SEQUENCE [LARGE SCALE GENOMIC DNA]</scope>
    <source>
        <strain evidence="1 2">M2</strain>
    </source>
</reference>
<dbReference type="RefSeq" id="WP_163496861.1">
    <property type="nucleotide sequence ID" value="NZ_CP048711.1"/>
</dbReference>
<proteinExistence type="predicted"/>
<dbReference type="Proteomes" id="UP000477680">
    <property type="component" value="Chromosome"/>
</dbReference>
<keyword evidence="2" id="KW-1185">Reference proteome</keyword>
<evidence type="ECO:0000313" key="2">
    <source>
        <dbReference type="Proteomes" id="UP000477680"/>
    </source>
</evidence>
<dbReference type="EMBL" id="CP048711">
    <property type="protein sequence ID" value="QIB67434.1"/>
    <property type="molecule type" value="Genomic_DNA"/>
</dbReference>
<protein>
    <recommendedName>
        <fullName evidence="3">PD-(D/E)XK nuclease family protein</fullName>
    </recommendedName>
</protein>
<gene>
    <name evidence="1" type="ORF">G3T16_20630</name>
</gene>
<name>A0A6C0UBI5_9GAMM</name>